<dbReference type="InterPro" id="IPR041698">
    <property type="entry name" value="Methyltransf_25"/>
</dbReference>
<reference evidence="2 3" key="1">
    <citation type="journal article" date="2022" name="BMC Genomics">
        <title>Comparative genome analysis of mycobacteria focusing on tRNA and non-coding RNA.</title>
        <authorList>
            <person name="Behra P.R.K."/>
            <person name="Pettersson B.M.F."/>
            <person name="Ramesh M."/>
            <person name="Das S."/>
            <person name="Dasgupta S."/>
            <person name="Kirsebom L.A."/>
        </authorList>
    </citation>
    <scope>NUCLEOTIDE SEQUENCE [LARGE SCALE GENOMIC DNA]</scope>
    <source>
        <strain evidence="2 3">DSM 44078</strain>
    </source>
</reference>
<evidence type="ECO:0000259" key="1">
    <source>
        <dbReference type="Pfam" id="PF13649"/>
    </source>
</evidence>
<keyword evidence="3" id="KW-1185">Reference proteome</keyword>
<evidence type="ECO:0000313" key="3">
    <source>
        <dbReference type="Proteomes" id="UP001526201"/>
    </source>
</evidence>
<organism evidence="2 3">
    <name type="scientific">Mycolicibacterium komossense</name>
    <dbReference type="NCBI Taxonomy" id="1779"/>
    <lineage>
        <taxon>Bacteria</taxon>
        <taxon>Bacillati</taxon>
        <taxon>Actinomycetota</taxon>
        <taxon>Actinomycetes</taxon>
        <taxon>Mycobacteriales</taxon>
        <taxon>Mycobacteriaceae</taxon>
        <taxon>Mycolicibacterium</taxon>
    </lineage>
</organism>
<gene>
    <name evidence="2" type="ORF">H7J73_17650</name>
</gene>
<evidence type="ECO:0000313" key="2">
    <source>
        <dbReference type="EMBL" id="MCV7227845.1"/>
    </source>
</evidence>
<proteinExistence type="predicted"/>
<dbReference type="PANTHER" id="PTHR43591:SF24">
    <property type="entry name" value="2-METHOXY-6-POLYPRENYL-1,4-BENZOQUINOL METHYLASE, MITOCHONDRIAL"/>
    <property type="match status" value="1"/>
</dbReference>
<dbReference type="Pfam" id="PF13649">
    <property type="entry name" value="Methyltransf_25"/>
    <property type="match status" value="1"/>
</dbReference>
<keyword evidence="2" id="KW-0489">Methyltransferase</keyword>
<dbReference type="PANTHER" id="PTHR43591">
    <property type="entry name" value="METHYLTRANSFERASE"/>
    <property type="match status" value="1"/>
</dbReference>
<comment type="caution">
    <text evidence="2">The sequence shown here is derived from an EMBL/GenBank/DDBJ whole genome shotgun (WGS) entry which is preliminary data.</text>
</comment>
<dbReference type="GO" id="GO:0008168">
    <property type="term" value="F:methyltransferase activity"/>
    <property type="evidence" value="ECO:0007669"/>
    <property type="project" value="UniProtKB-KW"/>
</dbReference>
<dbReference type="Proteomes" id="UP001526201">
    <property type="component" value="Unassembled WGS sequence"/>
</dbReference>
<name>A0ABT3CED4_9MYCO</name>
<feature type="domain" description="Methyltransferase" evidence="1">
    <location>
        <begin position="82"/>
        <end position="173"/>
    </location>
</feature>
<dbReference type="Gene3D" id="3.40.50.150">
    <property type="entry name" value="Vaccinia Virus protein VP39"/>
    <property type="match status" value="1"/>
</dbReference>
<dbReference type="InterPro" id="IPR029063">
    <property type="entry name" value="SAM-dependent_MTases_sf"/>
</dbReference>
<dbReference type="GO" id="GO:0032259">
    <property type="term" value="P:methylation"/>
    <property type="evidence" value="ECO:0007669"/>
    <property type="project" value="UniProtKB-KW"/>
</dbReference>
<protein>
    <submittedName>
        <fullName evidence="2">Class I SAM-dependent methyltransferase</fullName>
    </submittedName>
</protein>
<dbReference type="RefSeq" id="WP_264068859.1">
    <property type="nucleotide sequence ID" value="NZ_JACKTY010000030.1"/>
</dbReference>
<dbReference type="EMBL" id="JACKTY010000030">
    <property type="protein sequence ID" value="MCV7227845.1"/>
    <property type="molecule type" value="Genomic_DNA"/>
</dbReference>
<sequence length="268" mass="28646">MADQNTAEHAIALMPRGGPDATWLDRLLQTNRLEYTDRDDVSDEIKQRVIAGLDAIGDRTGLHEQHARTALQVVADIANPRILEIGAGHGRLSQQILQLHPSATVTASDLDPTSVAKMAAGPLGSNPRARTQVIDATAIDAADASYDLVVFALAFHHLPPAAACWAIAEATRVASRFLVIDLRRESPLGILLMPIAMLPMSLAVMPPSSIQPTLHDGVISSLRAYSPSALVTLGKAAHPKMTIEFLQPPHIGFGLRPITAVFSGPQHT</sequence>
<dbReference type="SUPFAM" id="SSF53335">
    <property type="entry name" value="S-adenosyl-L-methionine-dependent methyltransferases"/>
    <property type="match status" value="1"/>
</dbReference>
<keyword evidence="2" id="KW-0808">Transferase</keyword>
<dbReference type="CDD" id="cd02440">
    <property type="entry name" value="AdoMet_MTases"/>
    <property type="match status" value="1"/>
</dbReference>
<accession>A0ABT3CED4</accession>